<feature type="transmembrane region" description="Helical" evidence="2">
    <location>
        <begin position="176"/>
        <end position="198"/>
    </location>
</feature>
<sequence length="472" mass="50373">MAAPPDKLAPFFSASATDQSAVLVTVAIVAGAVSALAIAAKLFWRRNLFSLKSYDHALLAGATLLFVYIGLVVFSANLGVGKHREAVGEANLEAIRKTQYAIDLLGILIGTCTKVSMCLFIKSINSYNNVFTANMVLLGLICAFALSSFLANCFRCSLPTPWLADSAASCPAASSIYQYTIVSSMITDTLIVTLAIAMVCKVQTAVKTKVFVISLFSFRMVCVATMVPALLDATHLYHGQGNSDYTWLSLNPSVWLAATANCSVITACVPSLKGLFDSWLGNTIGLEIDAPYQLERMNGKNVFEATAYESGHGGGSGGSGGLNSKNSSNSDGGVSSRNQRPGALTRKSSKLGRSPSPSPDRRASHYSALKLGPAVPNQATCFSDGNSGPRGRSVAPGGSGSRRHYPDPNRISDDDDDEDDAHESESVKRLTRGIVIQEEVEVRFENEKHGQSHHRREESNASDSRRAWSAST</sequence>
<feature type="transmembrane region" description="Helical" evidence="2">
    <location>
        <begin position="210"/>
        <end position="231"/>
    </location>
</feature>
<evidence type="ECO:0000259" key="3">
    <source>
        <dbReference type="Pfam" id="PF20684"/>
    </source>
</evidence>
<feature type="compositionally biased region" description="Basic and acidic residues" evidence="1">
    <location>
        <begin position="440"/>
        <end position="466"/>
    </location>
</feature>
<keyword evidence="2" id="KW-0812">Transmembrane</keyword>
<organism evidence="4 5">
    <name type="scientific">Microdochium bolleyi</name>
    <dbReference type="NCBI Taxonomy" id="196109"/>
    <lineage>
        <taxon>Eukaryota</taxon>
        <taxon>Fungi</taxon>
        <taxon>Dikarya</taxon>
        <taxon>Ascomycota</taxon>
        <taxon>Pezizomycotina</taxon>
        <taxon>Sordariomycetes</taxon>
        <taxon>Xylariomycetidae</taxon>
        <taxon>Xylariales</taxon>
        <taxon>Microdochiaceae</taxon>
        <taxon>Microdochium</taxon>
    </lineage>
</organism>
<keyword evidence="2" id="KW-0472">Membrane</keyword>
<keyword evidence="5" id="KW-1185">Reference proteome</keyword>
<feature type="region of interest" description="Disordered" evidence="1">
    <location>
        <begin position="311"/>
        <end position="472"/>
    </location>
</feature>
<proteinExistence type="predicted"/>
<feature type="compositionally biased region" description="Low complexity" evidence="1">
    <location>
        <begin position="322"/>
        <end position="336"/>
    </location>
</feature>
<dbReference type="OrthoDB" id="3918601at2759"/>
<evidence type="ECO:0000313" key="5">
    <source>
        <dbReference type="Proteomes" id="UP000070501"/>
    </source>
</evidence>
<keyword evidence="2" id="KW-1133">Transmembrane helix</keyword>
<gene>
    <name evidence="4" type="ORF">Micbo1qcDRAFT_191629</name>
</gene>
<name>A0A136JIR5_9PEZI</name>
<evidence type="ECO:0000313" key="4">
    <source>
        <dbReference type="EMBL" id="KXJ97040.1"/>
    </source>
</evidence>
<reference evidence="5" key="1">
    <citation type="submission" date="2016-02" db="EMBL/GenBank/DDBJ databases">
        <title>Draft genome sequence of Microdochium bolleyi, a fungal endophyte of beachgrass.</title>
        <authorList>
            <consortium name="DOE Joint Genome Institute"/>
            <person name="David A.S."/>
            <person name="May G."/>
            <person name="Haridas S."/>
            <person name="Lim J."/>
            <person name="Wang M."/>
            <person name="Labutti K."/>
            <person name="Lipzen A."/>
            <person name="Barry K."/>
            <person name="Grigoriev I.V."/>
        </authorList>
    </citation>
    <scope>NUCLEOTIDE SEQUENCE [LARGE SCALE GENOMIC DNA]</scope>
    <source>
        <strain evidence="5">J235TASD1</strain>
    </source>
</reference>
<dbReference type="InterPro" id="IPR049326">
    <property type="entry name" value="Rhodopsin_dom_fungi"/>
</dbReference>
<accession>A0A136JIR5</accession>
<feature type="transmembrane region" description="Helical" evidence="2">
    <location>
        <begin position="100"/>
        <end position="121"/>
    </location>
</feature>
<feature type="domain" description="Rhodopsin" evidence="3">
    <location>
        <begin position="44"/>
        <end position="276"/>
    </location>
</feature>
<feature type="compositionally biased region" description="Polar residues" evidence="1">
    <location>
        <begin position="377"/>
        <end position="386"/>
    </location>
</feature>
<dbReference type="EMBL" id="KQ964245">
    <property type="protein sequence ID" value="KXJ97040.1"/>
    <property type="molecule type" value="Genomic_DNA"/>
</dbReference>
<feature type="transmembrane region" description="Helical" evidence="2">
    <location>
        <begin position="20"/>
        <end position="44"/>
    </location>
</feature>
<protein>
    <recommendedName>
        <fullName evidence="3">Rhodopsin domain-containing protein</fullName>
    </recommendedName>
</protein>
<dbReference type="Pfam" id="PF20684">
    <property type="entry name" value="Fung_rhodopsin"/>
    <property type="match status" value="1"/>
</dbReference>
<dbReference type="PANTHER" id="PTHR38794:SF1">
    <property type="entry name" value="INTEGRAL MEMBRANE PROTEIN"/>
    <property type="match status" value="1"/>
</dbReference>
<dbReference type="Proteomes" id="UP000070501">
    <property type="component" value="Unassembled WGS sequence"/>
</dbReference>
<feature type="transmembrane region" description="Helical" evidence="2">
    <location>
        <begin position="56"/>
        <end position="80"/>
    </location>
</feature>
<feature type="compositionally biased region" description="Acidic residues" evidence="1">
    <location>
        <begin position="413"/>
        <end position="422"/>
    </location>
</feature>
<evidence type="ECO:0000256" key="2">
    <source>
        <dbReference type="SAM" id="Phobius"/>
    </source>
</evidence>
<feature type="compositionally biased region" description="Gly residues" evidence="1">
    <location>
        <begin position="311"/>
        <end position="321"/>
    </location>
</feature>
<dbReference type="AlphaFoldDB" id="A0A136JIR5"/>
<feature type="transmembrane region" description="Helical" evidence="2">
    <location>
        <begin position="133"/>
        <end position="151"/>
    </location>
</feature>
<dbReference type="PANTHER" id="PTHR38794">
    <property type="entry name" value="INTEGRAL MEMBRANE PROTEIN"/>
    <property type="match status" value="1"/>
</dbReference>
<dbReference type="InParanoid" id="A0A136JIR5"/>
<evidence type="ECO:0000256" key="1">
    <source>
        <dbReference type="SAM" id="MobiDB-lite"/>
    </source>
</evidence>